<feature type="region of interest" description="Disordered" evidence="1">
    <location>
        <begin position="227"/>
        <end position="250"/>
    </location>
</feature>
<comment type="caution">
    <text evidence="2">The sequence shown here is derived from an EMBL/GenBank/DDBJ whole genome shotgun (WGS) entry which is preliminary data.</text>
</comment>
<protein>
    <submittedName>
        <fullName evidence="2">Uncharacterized protein</fullName>
    </submittedName>
</protein>
<dbReference type="Proteomes" id="UP000813444">
    <property type="component" value="Unassembled WGS sequence"/>
</dbReference>
<evidence type="ECO:0000313" key="3">
    <source>
        <dbReference type="Proteomes" id="UP000813444"/>
    </source>
</evidence>
<dbReference type="AlphaFoldDB" id="A0A8K0SJP2"/>
<gene>
    <name evidence="2" type="ORF">B0I35DRAFT_51611</name>
</gene>
<evidence type="ECO:0000256" key="1">
    <source>
        <dbReference type="SAM" id="MobiDB-lite"/>
    </source>
</evidence>
<dbReference type="EMBL" id="JAGPNK010000010">
    <property type="protein sequence ID" value="KAH7312277.1"/>
    <property type="molecule type" value="Genomic_DNA"/>
</dbReference>
<name>A0A8K0SJP2_9HYPO</name>
<proteinExistence type="predicted"/>
<evidence type="ECO:0000313" key="2">
    <source>
        <dbReference type="EMBL" id="KAH7312277.1"/>
    </source>
</evidence>
<keyword evidence="3" id="KW-1185">Reference proteome</keyword>
<reference evidence="2" key="1">
    <citation type="journal article" date="2021" name="Nat. Commun.">
        <title>Genetic determinants of endophytism in the Arabidopsis root mycobiome.</title>
        <authorList>
            <person name="Mesny F."/>
            <person name="Miyauchi S."/>
            <person name="Thiergart T."/>
            <person name="Pickel B."/>
            <person name="Atanasova L."/>
            <person name="Karlsson M."/>
            <person name="Huettel B."/>
            <person name="Barry K.W."/>
            <person name="Haridas S."/>
            <person name="Chen C."/>
            <person name="Bauer D."/>
            <person name="Andreopoulos W."/>
            <person name="Pangilinan J."/>
            <person name="LaButti K."/>
            <person name="Riley R."/>
            <person name="Lipzen A."/>
            <person name="Clum A."/>
            <person name="Drula E."/>
            <person name="Henrissat B."/>
            <person name="Kohler A."/>
            <person name="Grigoriev I.V."/>
            <person name="Martin F.M."/>
            <person name="Hacquard S."/>
        </authorList>
    </citation>
    <scope>NUCLEOTIDE SEQUENCE</scope>
    <source>
        <strain evidence="2">MPI-CAGE-CH-0235</strain>
    </source>
</reference>
<accession>A0A8K0SJP2</accession>
<sequence length="270" mass="29825">MRLTNKCNLGRTCPRDDARSASCASPDGTRLTRPRACLRWRWIGFLAMYTIRWRNSRGPVACRSPRHPSIINHRHPWALGGKRRRRGVISCSEHGRCGRPGCQLREPRRKHGRIPRAFRLAEPVDVMDKYDTTAPLFHLPVLSAAASLQVTIIGDRWARGPRLPLSLSPRSPCGHFYIDGYFPQVASVPQIAPECNCMQKPGVDSPAYLHCVAVQCIKQAIPGWSQHGKAAEHHGPGHGRRTRDRAATSSGKTVVLAGLVLRAATSCATG</sequence>
<organism evidence="2 3">
    <name type="scientific">Stachybotrys elegans</name>
    <dbReference type="NCBI Taxonomy" id="80388"/>
    <lineage>
        <taxon>Eukaryota</taxon>
        <taxon>Fungi</taxon>
        <taxon>Dikarya</taxon>
        <taxon>Ascomycota</taxon>
        <taxon>Pezizomycotina</taxon>
        <taxon>Sordariomycetes</taxon>
        <taxon>Hypocreomycetidae</taxon>
        <taxon>Hypocreales</taxon>
        <taxon>Stachybotryaceae</taxon>
        <taxon>Stachybotrys</taxon>
    </lineage>
</organism>